<accession>A0AA49X429</accession>
<proteinExistence type="predicted"/>
<name>A0AA49X429_9VIRU</name>
<evidence type="ECO:0000259" key="1">
    <source>
        <dbReference type="Pfam" id="PF10651"/>
    </source>
</evidence>
<dbReference type="Gene3D" id="2.60.40.3350">
    <property type="match status" value="1"/>
</dbReference>
<dbReference type="Pfam" id="PF13472">
    <property type="entry name" value="Lipase_GDSL_2"/>
    <property type="match status" value="1"/>
</dbReference>
<sequence length="854" mass="95650">MVRKLKDVVTNINVSNVENGFIGANFYTEDDGSAYIRITIKDKNEILDFTKTNMIPRLDLFAQDGSIFTDEPLDILYPRKGVIQYKVRDNVILHVGKMDAKLFLANDKDSIHVANFYFTITDSGMTGPIGKEVHVESLQYLVEKVMKENAMGLLDDSFKEKLETDLKSYVNENPDKFKGSKGEPGKDGNVSFDSLTDAQKKDLAAFSDIEDKAVSYPRTDFLFSGKNIFNAYTITSDIILNYADGQEIKNETYVTSDFLPIEPNTNYTQNYADVVVFYDINKKFLSGLSRSATPSQARTFKTPSNAFFLRTTTIKDPKYAGYNYLNYQIEKGSTKTSFEKFNYSLPGLNQNIPSRYVSNEMLYDYSIAADKLSFTKRSENIFDNSRITTGKYVNQTNGLLSDNVNYSASDYIYIKDETTLSKNNNFVTYAFYNKNFDFIPITTTATTQITVPQDAWYIRFSMLTSAINSTMLVKSDKVPESYIPYEIKIPSKFIEKEATQDKTDYNIDSFGKHTLKSYTADISKQLNADYAGKTEIAFIGDSWVQGGEFRGGDRLTLPLKEKFMKLGYADGGIGFIGLANNHTGNGLLSVELKGSWTQYDANLDIGPKAKGLDTAMVESSTAGDSIVVTFYEEIDYYELHTSNIGKWRYKVDNGEWTTVDATQQEVTPIKLDLGKHTITLEVVEGLVSFIGSYAYKGNKGVVIHKMGNGGLKSSQIVATDRDNWVKQIKRCNANTFGILLGTNDMAASMTITDFEKNMKEIVSRIKEGKPLASVFLISPSGNNVQNTALGMSEYSNALHRVAKDLDIGFISLYRALGDFNTTNSNGLMYKDGVHPNKNGGYAISNVVYDRLLRI</sequence>
<organism evidence="3">
    <name type="scientific">Staphylococcus phage HS06</name>
    <dbReference type="NCBI Taxonomy" id="3056400"/>
    <lineage>
        <taxon>Viruses</taxon>
    </lineage>
</organism>
<dbReference type="SUPFAM" id="SSF52266">
    <property type="entry name" value="SGNH hydrolase"/>
    <property type="match status" value="1"/>
</dbReference>
<feature type="domain" description="SGNH hydrolase-type esterase" evidence="2">
    <location>
        <begin position="722"/>
        <end position="839"/>
    </location>
</feature>
<evidence type="ECO:0000259" key="2">
    <source>
        <dbReference type="Pfam" id="PF13472"/>
    </source>
</evidence>
<dbReference type="Pfam" id="PF10651">
    <property type="entry name" value="BppU_N"/>
    <property type="match status" value="1"/>
</dbReference>
<reference evidence="3" key="1">
    <citation type="submission" date="2023-04" db="EMBL/GenBank/DDBJ databases">
        <title>The human skin virome in hidradenitis suppurativa patients.</title>
        <authorList>
            <person name="Jansen D."/>
        </authorList>
    </citation>
    <scope>NUCLEOTIDE SEQUENCE</scope>
    <source>
        <strain evidence="3">VC3_JansenPhageC</strain>
    </source>
</reference>
<evidence type="ECO:0000313" key="3">
    <source>
        <dbReference type="EMBL" id="WLJ25654.1"/>
    </source>
</evidence>
<feature type="domain" description="BppU N-terminal" evidence="1">
    <location>
        <begin position="22"/>
        <end position="146"/>
    </location>
</feature>
<dbReference type="Gene3D" id="3.40.50.1110">
    <property type="entry name" value="SGNH hydrolase"/>
    <property type="match status" value="1"/>
</dbReference>
<dbReference type="InterPro" id="IPR018913">
    <property type="entry name" value="BppU_N"/>
</dbReference>
<dbReference type="InterPro" id="IPR013830">
    <property type="entry name" value="SGNH_hydro"/>
</dbReference>
<dbReference type="Gene3D" id="2.60.120.1360">
    <property type="match status" value="1"/>
</dbReference>
<dbReference type="InterPro" id="IPR036514">
    <property type="entry name" value="SGNH_hydro_sf"/>
</dbReference>
<protein>
    <submittedName>
        <fullName evidence="3">Distal tail protein</fullName>
    </submittedName>
</protein>
<dbReference type="EMBL" id="OQ890314">
    <property type="protein sequence ID" value="WLJ25654.1"/>
    <property type="molecule type" value="Genomic_DNA"/>
</dbReference>